<feature type="domain" description="PLD phosphodiesterase" evidence="7">
    <location>
        <begin position="194"/>
        <end position="221"/>
    </location>
</feature>
<dbReference type="InterPro" id="IPR001736">
    <property type="entry name" value="PLipase_D/transphosphatidylase"/>
</dbReference>
<dbReference type="EMBL" id="JADYXP020000022">
    <property type="protein sequence ID" value="KAL0102456.1"/>
    <property type="molecule type" value="Genomic_DNA"/>
</dbReference>
<reference evidence="8 9" key="1">
    <citation type="submission" date="2023-03" db="EMBL/GenBank/DDBJ databases">
        <title>High recombination rates correlate with genetic variation in Cardiocondyla obscurior ants.</title>
        <authorList>
            <person name="Errbii M."/>
        </authorList>
    </citation>
    <scope>NUCLEOTIDE SEQUENCE [LARGE SCALE GENOMIC DNA]</scope>
    <source>
        <strain evidence="8">Alpha-2009</strain>
        <tissue evidence="8">Whole body</tissue>
    </source>
</reference>
<dbReference type="AlphaFoldDB" id="A0AAW2EFH4"/>
<accession>A0AAW2EFH4</accession>
<keyword evidence="2" id="KW-0442">Lipid degradation</keyword>
<gene>
    <name evidence="8" type="ORF">PUN28_018016</name>
</gene>
<keyword evidence="9" id="KW-1185">Reference proteome</keyword>
<evidence type="ECO:0000313" key="8">
    <source>
        <dbReference type="EMBL" id="KAL0102456.1"/>
    </source>
</evidence>
<evidence type="ECO:0000259" key="7">
    <source>
        <dbReference type="PROSITE" id="PS50035"/>
    </source>
</evidence>
<dbReference type="GO" id="GO:0005739">
    <property type="term" value="C:mitochondrion"/>
    <property type="evidence" value="ECO:0007669"/>
    <property type="project" value="TreeGrafter"/>
</dbReference>
<protein>
    <recommendedName>
        <fullName evidence="5">Mitochondrial cardiolipin hydrolase</fullName>
    </recommendedName>
    <alternativeName>
        <fullName evidence="6">Mitochondrial phospholipase</fullName>
    </alternativeName>
</protein>
<evidence type="ECO:0000313" key="9">
    <source>
        <dbReference type="Proteomes" id="UP001430953"/>
    </source>
</evidence>
<evidence type="ECO:0000256" key="5">
    <source>
        <dbReference type="ARBA" id="ARBA00040549"/>
    </source>
</evidence>
<proteinExistence type="inferred from homology"/>
<keyword evidence="3" id="KW-0443">Lipid metabolism</keyword>
<dbReference type="Gene3D" id="3.30.870.10">
    <property type="entry name" value="Endonuclease Chain A"/>
    <property type="match status" value="1"/>
</dbReference>
<evidence type="ECO:0000256" key="4">
    <source>
        <dbReference type="ARBA" id="ARBA00038012"/>
    </source>
</evidence>
<evidence type="ECO:0000256" key="6">
    <source>
        <dbReference type="ARBA" id="ARBA00043167"/>
    </source>
</evidence>
<dbReference type="PANTHER" id="PTHR43856:SF1">
    <property type="entry name" value="MITOCHONDRIAL CARDIOLIPIN HYDROLASE"/>
    <property type="match status" value="1"/>
</dbReference>
<evidence type="ECO:0000256" key="1">
    <source>
        <dbReference type="ARBA" id="ARBA00022801"/>
    </source>
</evidence>
<organism evidence="8 9">
    <name type="scientific">Cardiocondyla obscurior</name>
    <dbReference type="NCBI Taxonomy" id="286306"/>
    <lineage>
        <taxon>Eukaryota</taxon>
        <taxon>Metazoa</taxon>
        <taxon>Ecdysozoa</taxon>
        <taxon>Arthropoda</taxon>
        <taxon>Hexapoda</taxon>
        <taxon>Insecta</taxon>
        <taxon>Pterygota</taxon>
        <taxon>Neoptera</taxon>
        <taxon>Endopterygota</taxon>
        <taxon>Hymenoptera</taxon>
        <taxon>Apocrita</taxon>
        <taxon>Aculeata</taxon>
        <taxon>Formicoidea</taxon>
        <taxon>Formicidae</taxon>
        <taxon>Myrmicinae</taxon>
        <taxon>Cardiocondyla</taxon>
    </lineage>
</organism>
<dbReference type="SUPFAM" id="SSF56024">
    <property type="entry name" value="Phospholipase D/nuclease"/>
    <property type="match status" value="1"/>
</dbReference>
<dbReference type="GO" id="GO:0016891">
    <property type="term" value="F:RNA endonuclease activity producing 5'-phosphomonoesters, hydrolytic mechanism"/>
    <property type="evidence" value="ECO:0007669"/>
    <property type="project" value="TreeGrafter"/>
</dbReference>
<comment type="caution">
    <text evidence="8">The sequence shown here is derived from an EMBL/GenBank/DDBJ whole genome shotgun (WGS) entry which is preliminary data.</text>
</comment>
<dbReference type="GO" id="GO:0034587">
    <property type="term" value="P:piRNA processing"/>
    <property type="evidence" value="ECO:0007669"/>
    <property type="project" value="TreeGrafter"/>
</dbReference>
<evidence type="ECO:0000256" key="2">
    <source>
        <dbReference type="ARBA" id="ARBA00022963"/>
    </source>
</evidence>
<dbReference type="InterPro" id="IPR025202">
    <property type="entry name" value="PLD-like_dom"/>
</dbReference>
<dbReference type="InterPro" id="IPR051406">
    <property type="entry name" value="PLD_domain"/>
</dbReference>
<sequence>MSVTICLHICFIQVKNYTDFQRFSRSSIQVLTMMKTVTIVITSGILVTEVVWQLYKVYISRYRKEAINMTNGSTNGSTKQIYKNTETKLYDVMFFSKDSNLCRSHLGLKLTPCMKLNCAVRYVRRLIQYLDSATDSLDICMYFFTFPDLAKAVINAKHRNVVIRMILDESMTQNDRSQIINFYKEGIQPVSQKLDILMHHKFAIIDNKILISGSINWTKSAFFGNFENVLVTDEVAIVKPFIYEFEKMWTMFSKTASPGLHN</sequence>
<keyword evidence="1" id="KW-0378">Hydrolase</keyword>
<dbReference type="Proteomes" id="UP001430953">
    <property type="component" value="Unassembled WGS sequence"/>
</dbReference>
<dbReference type="SMART" id="SM00155">
    <property type="entry name" value="PLDc"/>
    <property type="match status" value="1"/>
</dbReference>
<dbReference type="PANTHER" id="PTHR43856">
    <property type="entry name" value="CARDIOLIPIN HYDROLASE"/>
    <property type="match status" value="1"/>
</dbReference>
<dbReference type="Pfam" id="PF13091">
    <property type="entry name" value="PLDc_2"/>
    <property type="match status" value="1"/>
</dbReference>
<dbReference type="PROSITE" id="PS50035">
    <property type="entry name" value="PLD"/>
    <property type="match status" value="1"/>
</dbReference>
<comment type="similarity">
    <text evidence="4">Belongs to the phospholipase D family. MitoPLD/Zucchini subfamily.</text>
</comment>
<dbReference type="GO" id="GO:0016042">
    <property type="term" value="P:lipid catabolic process"/>
    <property type="evidence" value="ECO:0007669"/>
    <property type="project" value="UniProtKB-KW"/>
</dbReference>
<name>A0AAW2EFH4_9HYME</name>
<evidence type="ECO:0000256" key="3">
    <source>
        <dbReference type="ARBA" id="ARBA00023098"/>
    </source>
</evidence>